<dbReference type="SUPFAM" id="SSF117987">
    <property type="entry name" value="CRISPR-associated protein"/>
    <property type="match status" value="2"/>
</dbReference>
<dbReference type="Gene3D" id="3.30.70.1200">
    <property type="entry name" value="Crispr-associated protein, domain 1"/>
    <property type="match status" value="1"/>
</dbReference>
<dbReference type="EC" id="3.1.-.-" evidence="1"/>
<evidence type="ECO:0000313" key="1">
    <source>
        <dbReference type="EMBL" id="KQB87181.1"/>
    </source>
</evidence>
<dbReference type="CDD" id="cd09727">
    <property type="entry name" value="Cas6_I-E"/>
    <property type="match status" value="1"/>
</dbReference>
<protein>
    <submittedName>
        <fullName evidence="1">CRISPR-associated endoribonuclease Cse3</fullName>
        <ecNumber evidence="1">3.1.-.-</ecNumber>
    </submittedName>
</protein>
<dbReference type="SMART" id="SM01101">
    <property type="entry name" value="CRISPR_assoc"/>
    <property type="match status" value="1"/>
</dbReference>
<dbReference type="Proteomes" id="UP000050488">
    <property type="component" value="Unassembled WGS sequence"/>
</dbReference>
<dbReference type="AlphaFoldDB" id="A0A0Q0ULH3"/>
<keyword evidence="1" id="KW-0378">Hydrolase</keyword>
<organism evidence="1 2">
    <name type="scientific">Corynebacterium lowii</name>
    <dbReference type="NCBI Taxonomy" id="1544413"/>
    <lineage>
        <taxon>Bacteria</taxon>
        <taxon>Bacillati</taxon>
        <taxon>Actinomycetota</taxon>
        <taxon>Actinomycetes</taxon>
        <taxon>Mycobacteriales</taxon>
        <taxon>Corynebacteriaceae</taxon>
        <taxon>Corynebacterium</taxon>
    </lineage>
</organism>
<dbReference type="NCBIfam" id="TIGR01907">
    <property type="entry name" value="casE_Cse3"/>
    <property type="match status" value="1"/>
</dbReference>
<reference evidence="1 2" key="1">
    <citation type="submission" date="2015-10" db="EMBL/GenBank/DDBJ databases">
        <title>Corynebacteirum lowii and Corynebacterium oculi species nova, derived from human clinical disease and and emended description of Corynebacterium mastiditis.</title>
        <authorList>
            <person name="Bernard K."/>
            <person name="Pacheco A.L."/>
            <person name="Mcdougall C."/>
            <person name="Burtx T."/>
            <person name="Weibe D."/>
            <person name="Tyler S."/>
            <person name="Olson A.B."/>
            <person name="Cnockaert M."/>
            <person name="Eguchi H."/>
            <person name="Kuwahara T."/>
            <person name="Nakayama-Imaohji H."/>
            <person name="Boudewijins M."/>
            <person name="Van Hoecke F."/>
            <person name="Bernier A.-M."/>
            <person name="Vandamme P."/>
        </authorList>
    </citation>
    <scope>NUCLEOTIDE SEQUENCE [LARGE SCALE GENOMIC DNA]</scope>
    <source>
        <strain evidence="1 2">NML 130206</strain>
    </source>
</reference>
<dbReference type="RefSeq" id="WP_055175110.1">
    <property type="nucleotide sequence ID" value="NZ_JAUSQY010000001.1"/>
</dbReference>
<dbReference type="Gene3D" id="3.30.70.1210">
    <property type="entry name" value="Crispr-associated protein, domain 2"/>
    <property type="match status" value="1"/>
</dbReference>
<keyword evidence="2" id="KW-1185">Reference proteome</keyword>
<dbReference type="EMBL" id="LKEV01000001">
    <property type="protein sequence ID" value="KQB87181.1"/>
    <property type="molecule type" value="Genomic_DNA"/>
</dbReference>
<comment type="caution">
    <text evidence="1">The sequence shown here is derived from an EMBL/GenBank/DDBJ whole genome shotgun (WGS) entry which is preliminary data.</text>
</comment>
<sequence>MSTFTKVLLNPQRRGARKLLLNPQAMHAAVRSTFPPDIDESETRVLWRVDHRGHEHTLYIVGPEKPDASGLIEQAGWDTRPAQSADYQPFLDKLMRGQQWRFELVANPVKSKAVKDSKRGRITPLVGQGQVDWLLKRSQAAGFSLIDASTTGQENLRFRRGEGKNQVSLRTARFTGVLEVEDAEQLRSTLTHGIGRARAYGCGLLTLARP</sequence>
<dbReference type="Pfam" id="PF08798">
    <property type="entry name" value="CRISPR_assoc"/>
    <property type="match status" value="1"/>
</dbReference>
<dbReference type="GO" id="GO:0016787">
    <property type="term" value="F:hydrolase activity"/>
    <property type="evidence" value="ECO:0007669"/>
    <property type="project" value="UniProtKB-KW"/>
</dbReference>
<dbReference type="OrthoDB" id="9795689at2"/>
<name>A0A0Q0ULH3_9CORY</name>
<dbReference type="PATRIC" id="fig|1544413.3.peg.234"/>
<gene>
    <name evidence="1" type="primary">cse3</name>
    <name evidence="1" type="ORF">Clow_00234</name>
</gene>
<dbReference type="InterPro" id="IPR010179">
    <property type="entry name" value="CRISPR-assoc_prot_Cse3"/>
</dbReference>
<dbReference type="STRING" id="1544413.Clow_00234"/>
<proteinExistence type="predicted"/>
<accession>A0A0Q0ULH3</accession>
<evidence type="ECO:0000313" key="2">
    <source>
        <dbReference type="Proteomes" id="UP000050488"/>
    </source>
</evidence>